<dbReference type="EMBL" id="JAKGSI010000005">
    <property type="protein sequence ID" value="MCF4007564.1"/>
    <property type="molecule type" value="Genomic_DNA"/>
</dbReference>
<keyword evidence="3" id="KW-1185">Reference proteome</keyword>
<dbReference type="Proteomes" id="UP001139336">
    <property type="component" value="Unassembled WGS sequence"/>
</dbReference>
<evidence type="ECO:0000256" key="1">
    <source>
        <dbReference type="SAM" id="MobiDB-lite"/>
    </source>
</evidence>
<accession>A0A9X1U165</accession>
<sequence>MTDSGHNQQNQLPPLYIGSTNGEACIPPDRPFTIGRQGDLLVGEDNPFMHRVLLEIAVINNRWHIANASPHYRVYITDYSGNLLHTIMPLTSVCVEWEYFIIDIRIQDQRYTLDADCCAPDGSPRRDHRSAETYSATWKVDPLDEDIKVAVVALAEETLKTGDLGALKTFTEGTRRLHWEKHPKRMEKRITKLCEELALRGVPGLTGSNAKMAVNRRISAIQYCIETRLITPDDLVLIKQERARQQAEQGSGEGEGEAHAE</sequence>
<reference evidence="2" key="1">
    <citation type="submission" date="2022-01" db="EMBL/GenBank/DDBJ databases">
        <title>Corynebacterium sp. nov isolated from isolated from the feces of the greater white-fronted geese (Anser albifrons) at Poyang Lake, PR China.</title>
        <authorList>
            <person name="Liu Q."/>
        </authorList>
    </citation>
    <scope>NUCLEOTIDE SEQUENCE</scope>
    <source>
        <strain evidence="2">JCM 32435</strain>
    </source>
</reference>
<proteinExistence type="predicted"/>
<organism evidence="2 3">
    <name type="scientific">Corynebacterium uropygiale</name>
    <dbReference type="NCBI Taxonomy" id="1775911"/>
    <lineage>
        <taxon>Bacteria</taxon>
        <taxon>Bacillati</taxon>
        <taxon>Actinomycetota</taxon>
        <taxon>Actinomycetes</taxon>
        <taxon>Mycobacteriales</taxon>
        <taxon>Corynebacteriaceae</taxon>
        <taxon>Corynebacterium</taxon>
    </lineage>
</organism>
<comment type="caution">
    <text evidence="2">The sequence shown here is derived from an EMBL/GenBank/DDBJ whole genome shotgun (WGS) entry which is preliminary data.</text>
</comment>
<gene>
    <name evidence="2" type="ORF">L1O03_10345</name>
</gene>
<dbReference type="RefSeq" id="WP_236119699.1">
    <property type="nucleotide sequence ID" value="NZ_JAKGSI010000005.1"/>
</dbReference>
<dbReference type="AlphaFoldDB" id="A0A9X1U165"/>
<feature type="region of interest" description="Disordered" evidence="1">
    <location>
        <begin position="241"/>
        <end position="261"/>
    </location>
</feature>
<protein>
    <submittedName>
        <fullName evidence="2">Uncharacterized protein</fullName>
    </submittedName>
</protein>
<evidence type="ECO:0000313" key="3">
    <source>
        <dbReference type="Proteomes" id="UP001139336"/>
    </source>
</evidence>
<evidence type="ECO:0000313" key="2">
    <source>
        <dbReference type="EMBL" id="MCF4007564.1"/>
    </source>
</evidence>
<name>A0A9X1U165_9CORY</name>